<accession>A0A8S4RYA2</accession>
<evidence type="ECO:0000313" key="2">
    <source>
        <dbReference type="EMBL" id="CAH2242166.1"/>
    </source>
</evidence>
<keyword evidence="3" id="KW-1185">Reference proteome</keyword>
<proteinExistence type="predicted"/>
<dbReference type="Proteomes" id="UP000838756">
    <property type="component" value="Unassembled WGS sequence"/>
</dbReference>
<organism evidence="2 3">
    <name type="scientific">Pararge aegeria aegeria</name>
    <dbReference type="NCBI Taxonomy" id="348720"/>
    <lineage>
        <taxon>Eukaryota</taxon>
        <taxon>Metazoa</taxon>
        <taxon>Ecdysozoa</taxon>
        <taxon>Arthropoda</taxon>
        <taxon>Hexapoda</taxon>
        <taxon>Insecta</taxon>
        <taxon>Pterygota</taxon>
        <taxon>Neoptera</taxon>
        <taxon>Endopterygota</taxon>
        <taxon>Lepidoptera</taxon>
        <taxon>Glossata</taxon>
        <taxon>Ditrysia</taxon>
        <taxon>Papilionoidea</taxon>
        <taxon>Nymphalidae</taxon>
        <taxon>Satyrinae</taxon>
        <taxon>Satyrini</taxon>
        <taxon>Parargina</taxon>
        <taxon>Pararge</taxon>
    </lineage>
</organism>
<evidence type="ECO:0000313" key="3">
    <source>
        <dbReference type="Proteomes" id="UP000838756"/>
    </source>
</evidence>
<protein>
    <submittedName>
        <fullName evidence="2">Jg22879 protein</fullName>
    </submittedName>
</protein>
<sequence length="124" mass="13533">MTGGFHSGLPRWHSGHSPGSGPLRTNGRPADNRFIGSPWTPRQYVTPTQTTVASILQRTPRSQILHNSGGGTCWLSSSQTERTSALRLITTGVWSLARRIRESFLPRSQIPSGLCCAVSKHNDP</sequence>
<gene>
    <name evidence="2" type="primary">jg22879</name>
    <name evidence="2" type="ORF">PAEG_LOCUS18518</name>
</gene>
<comment type="caution">
    <text evidence="2">The sequence shown here is derived from an EMBL/GenBank/DDBJ whole genome shotgun (WGS) entry which is preliminary data.</text>
</comment>
<dbReference type="EMBL" id="CAKXAJ010025628">
    <property type="protein sequence ID" value="CAH2242166.1"/>
    <property type="molecule type" value="Genomic_DNA"/>
</dbReference>
<reference evidence="2" key="1">
    <citation type="submission" date="2022-03" db="EMBL/GenBank/DDBJ databases">
        <authorList>
            <person name="Lindestad O."/>
        </authorList>
    </citation>
    <scope>NUCLEOTIDE SEQUENCE</scope>
</reference>
<name>A0A8S4RYA2_9NEOP</name>
<dbReference type="AlphaFoldDB" id="A0A8S4RYA2"/>
<feature type="region of interest" description="Disordered" evidence="1">
    <location>
        <begin position="1"/>
        <end position="42"/>
    </location>
</feature>
<evidence type="ECO:0000256" key="1">
    <source>
        <dbReference type="SAM" id="MobiDB-lite"/>
    </source>
</evidence>